<proteinExistence type="predicted"/>
<dbReference type="KEGG" id="tva:4774456"/>
<keyword evidence="2" id="KW-0328">Glycosyltransferase</keyword>
<reference evidence="9" key="1">
    <citation type="submission" date="2006-10" db="EMBL/GenBank/DDBJ databases">
        <authorList>
            <person name="Amadeo P."/>
            <person name="Zhao Q."/>
            <person name="Wortman J."/>
            <person name="Fraser-Liggett C."/>
            <person name="Carlton J."/>
        </authorList>
    </citation>
    <scope>NUCLEOTIDE SEQUENCE</scope>
    <source>
        <strain evidence="9">G3</strain>
    </source>
</reference>
<dbReference type="InterPro" id="IPR049625">
    <property type="entry name" value="Glyco_transf_61_cat"/>
</dbReference>
<evidence type="ECO:0000256" key="2">
    <source>
        <dbReference type="ARBA" id="ARBA00022676"/>
    </source>
</evidence>
<dbReference type="AlphaFoldDB" id="A2DT39"/>
<reference evidence="9" key="2">
    <citation type="journal article" date="2007" name="Science">
        <title>Draft genome sequence of the sexually transmitted pathogen Trichomonas vaginalis.</title>
        <authorList>
            <person name="Carlton J.M."/>
            <person name="Hirt R.P."/>
            <person name="Silva J.C."/>
            <person name="Delcher A.L."/>
            <person name="Schatz M."/>
            <person name="Zhao Q."/>
            <person name="Wortman J.R."/>
            <person name="Bidwell S.L."/>
            <person name="Alsmark U.C.M."/>
            <person name="Besteiro S."/>
            <person name="Sicheritz-Ponten T."/>
            <person name="Noel C.J."/>
            <person name="Dacks J.B."/>
            <person name="Foster P.G."/>
            <person name="Simillion C."/>
            <person name="Van de Peer Y."/>
            <person name="Miranda-Saavedra D."/>
            <person name="Barton G.J."/>
            <person name="Westrop G.D."/>
            <person name="Mueller S."/>
            <person name="Dessi D."/>
            <person name="Fiori P.L."/>
            <person name="Ren Q."/>
            <person name="Paulsen I."/>
            <person name="Zhang H."/>
            <person name="Bastida-Corcuera F.D."/>
            <person name="Simoes-Barbosa A."/>
            <person name="Brown M.T."/>
            <person name="Hayes R.D."/>
            <person name="Mukherjee M."/>
            <person name="Okumura C.Y."/>
            <person name="Schneider R."/>
            <person name="Smith A.J."/>
            <person name="Vanacova S."/>
            <person name="Villalvazo M."/>
            <person name="Haas B.J."/>
            <person name="Pertea M."/>
            <person name="Feldblyum T.V."/>
            <person name="Utterback T.R."/>
            <person name="Shu C.L."/>
            <person name="Osoegawa K."/>
            <person name="de Jong P.J."/>
            <person name="Hrdy I."/>
            <person name="Horvathova L."/>
            <person name="Zubacova Z."/>
            <person name="Dolezal P."/>
            <person name="Malik S.B."/>
            <person name="Logsdon J.M. Jr."/>
            <person name="Henze K."/>
            <person name="Gupta A."/>
            <person name="Wang C.C."/>
            <person name="Dunne R.L."/>
            <person name="Upcroft J.A."/>
            <person name="Upcroft P."/>
            <person name="White O."/>
            <person name="Salzberg S.L."/>
            <person name="Tang P."/>
            <person name="Chiu C.-H."/>
            <person name="Lee Y.-S."/>
            <person name="Embley T.M."/>
            <person name="Coombs G.H."/>
            <person name="Mottram J.C."/>
            <person name="Tachezy J."/>
            <person name="Fraser-Liggett C.M."/>
            <person name="Johnson P.J."/>
        </authorList>
    </citation>
    <scope>NUCLEOTIDE SEQUENCE [LARGE SCALE GENOMIC DNA]</scope>
    <source>
        <strain evidence="9">G3</strain>
    </source>
</reference>
<dbReference type="Pfam" id="PF04577">
    <property type="entry name" value="Glyco_transf_61"/>
    <property type="match status" value="1"/>
</dbReference>
<dbReference type="PANTHER" id="PTHR20961:SF38">
    <property type="entry name" value="PROTEIN O-LINKED-MANNOSE BETA-1,4-N-ACETYLGLUCOSAMINYLTRANSFERASE 2"/>
    <property type="match status" value="1"/>
</dbReference>
<dbReference type="VEuPathDB" id="TrichDB:TVAGG3_0648690"/>
<keyword evidence="10" id="KW-1185">Reference proteome</keyword>
<dbReference type="EMBL" id="DS113242">
    <property type="protein sequence ID" value="EAY16446.1"/>
    <property type="molecule type" value="Genomic_DNA"/>
</dbReference>
<evidence type="ECO:0000313" key="10">
    <source>
        <dbReference type="Proteomes" id="UP000001542"/>
    </source>
</evidence>
<gene>
    <name evidence="9" type="ORF">TVAG_004770</name>
</gene>
<comment type="subcellular location">
    <subcellularLocation>
        <location evidence="1">Membrane</location>
        <topology evidence="1">Single-pass membrane protein</topology>
    </subcellularLocation>
</comment>
<dbReference type="VEuPathDB" id="TrichDB:TVAG_004770"/>
<evidence type="ECO:0000313" key="9">
    <source>
        <dbReference type="EMBL" id="EAY16446.1"/>
    </source>
</evidence>
<protein>
    <recommendedName>
        <fullName evidence="8">Glycosyltransferase 61 catalytic domain-containing protein</fullName>
    </recommendedName>
</protein>
<feature type="domain" description="Glycosyltransferase 61 catalytic" evidence="8">
    <location>
        <begin position="137"/>
        <end position="314"/>
    </location>
</feature>
<keyword evidence="3" id="KW-0808">Transferase</keyword>
<accession>A2DT39</accession>
<dbReference type="InParanoid" id="A2DT39"/>
<evidence type="ECO:0000256" key="1">
    <source>
        <dbReference type="ARBA" id="ARBA00004167"/>
    </source>
</evidence>
<evidence type="ECO:0000256" key="4">
    <source>
        <dbReference type="ARBA" id="ARBA00022692"/>
    </source>
</evidence>
<name>A2DT39_TRIV3</name>
<dbReference type="Proteomes" id="UP000001542">
    <property type="component" value="Unassembled WGS sequence"/>
</dbReference>
<keyword evidence="7" id="KW-0325">Glycoprotein</keyword>
<evidence type="ECO:0000259" key="8">
    <source>
        <dbReference type="Pfam" id="PF04577"/>
    </source>
</evidence>
<dbReference type="InterPro" id="IPR007657">
    <property type="entry name" value="Glycosyltransferase_61"/>
</dbReference>
<dbReference type="PANTHER" id="PTHR20961">
    <property type="entry name" value="GLYCOSYLTRANSFERASE"/>
    <property type="match status" value="1"/>
</dbReference>
<dbReference type="RefSeq" id="XP_001328669.1">
    <property type="nucleotide sequence ID" value="XM_001328634.1"/>
</dbReference>
<organism evidence="9 10">
    <name type="scientific">Trichomonas vaginalis (strain ATCC PRA-98 / G3)</name>
    <dbReference type="NCBI Taxonomy" id="412133"/>
    <lineage>
        <taxon>Eukaryota</taxon>
        <taxon>Metamonada</taxon>
        <taxon>Parabasalia</taxon>
        <taxon>Trichomonadida</taxon>
        <taxon>Trichomonadidae</taxon>
        <taxon>Trichomonas</taxon>
    </lineage>
</organism>
<keyword evidence="5" id="KW-1133">Transmembrane helix</keyword>
<dbReference type="GO" id="GO:0016020">
    <property type="term" value="C:membrane"/>
    <property type="evidence" value="ECO:0007669"/>
    <property type="project" value="UniProtKB-SubCell"/>
</dbReference>
<evidence type="ECO:0000256" key="5">
    <source>
        <dbReference type="ARBA" id="ARBA00022989"/>
    </source>
</evidence>
<sequence>MASQFITHNPKFALSGFGTEIWKHVVFFSPRRKTDKPLHINSPVIRYIDETSQDQTQYYLSFLKPNITNEFNNNSKRLKTTHYMLKKAYVSFNGAVGFDCYTIFLQTDFAKNATTAKVVGHYHEVVVTGYLWATYNFGHSISDFIIPLLLLPESIRWRSHIIVFSMPFLYDPFLDLLGFTQDRRIYLPENTERYIAADVLHCFANDTFYISQWGPNTYRFKRFVHQKLDLDKIPSTDYCFTNRPKGKARHIHNLDEIISATKSKFPTIDWKFVRDDHKELIECAKDFKKIKFLFGPVGSNLFKSIFMADHTVVICVTAFFLEHPLPYFCSSCKIFELQYDSITTHHTGVGSPIDVDDALFHIGKCLKVLETRTWKAYSEEDAINRNKG</sequence>
<keyword evidence="6" id="KW-0472">Membrane</keyword>
<dbReference type="GO" id="GO:0016757">
    <property type="term" value="F:glycosyltransferase activity"/>
    <property type="evidence" value="ECO:0000318"/>
    <property type="project" value="GO_Central"/>
</dbReference>
<evidence type="ECO:0000256" key="7">
    <source>
        <dbReference type="ARBA" id="ARBA00023180"/>
    </source>
</evidence>
<evidence type="ECO:0000256" key="6">
    <source>
        <dbReference type="ARBA" id="ARBA00023136"/>
    </source>
</evidence>
<keyword evidence="4" id="KW-0812">Transmembrane</keyword>
<evidence type="ECO:0000256" key="3">
    <source>
        <dbReference type="ARBA" id="ARBA00022679"/>
    </source>
</evidence>